<feature type="compositionally biased region" description="Acidic residues" evidence="1">
    <location>
        <begin position="54"/>
        <end position="63"/>
    </location>
</feature>
<feature type="region of interest" description="Disordered" evidence="1">
    <location>
        <begin position="36"/>
        <end position="63"/>
    </location>
</feature>
<gene>
    <name evidence="4" type="ORF">PRZ48_001145</name>
</gene>
<dbReference type="PANTHER" id="PTHR12203">
    <property type="entry name" value="KDEL LYS-ASP-GLU-LEU CONTAINING - RELATED"/>
    <property type="match status" value="1"/>
</dbReference>
<accession>A0ABR0F154</accession>
<reference evidence="4 5" key="1">
    <citation type="journal article" date="2023" name="G3 (Bethesda)">
        <title>A chromosome-level genome assembly of Zasmidium syzygii isolated from banana leaves.</title>
        <authorList>
            <person name="van Westerhoven A.C."/>
            <person name="Mehrabi R."/>
            <person name="Talebi R."/>
            <person name="Steentjes M.B.F."/>
            <person name="Corcolon B."/>
            <person name="Chong P.A."/>
            <person name="Kema G.H.J."/>
            <person name="Seidl M.F."/>
        </authorList>
    </citation>
    <scope>NUCLEOTIDE SEQUENCE [LARGE SCALE GENOMIC DNA]</scope>
    <source>
        <strain evidence="4 5">P124</strain>
    </source>
</reference>
<protein>
    <recommendedName>
        <fullName evidence="3">Glycosyl transferase CAP10 domain-containing protein</fullName>
    </recommendedName>
</protein>
<keyword evidence="5" id="KW-1185">Reference proteome</keyword>
<evidence type="ECO:0000313" key="5">
    <source>
        <dbReference type="Proteomes" id="UP001305779"/>
    </source>
</evidence>
<dbReference type="EMBL" id="JAXOVC010000001">
    <property type="protein sequence ID" value="KAK4507410.1"/>
    <property type="molecule type" value="Genomic_DNA"/>
</dbReference>
<evidence type="ECO:0000313" key="4">
    <source>
        <dbReference type="EMBL" id="KAK4507410.1"/>
    </source>
</evidence>
<feature type="domain" description="Glycosyl transferase CAP10" evidence="3">
    <location>
        <begin position="175"/>
        <end position="403"/>
    </location>
</feature>
<evidence type="ECO:0000256" key="2">
    <source>
        <dbReference type="SAM" id="SignalP"/>
    </source>
</evidence>
<feature type="signal peptide" evidence="2">
    <location>
        <begin position="1"/>
        <end position="29"/>
    </location>
</feature>
<dbReference type="InterPro" id="IPR051091">
    <property type="entry name" value="O-Glucosyltr/Glycosyltrsf_90"/>
</dbReference>
<dbReference type="InterPro" id="IPR006598">
    <property type="entry name" value="CAP10"/>
</dbReference>
<dbReference type="Pfam" id="PF05686">
    <property type="entry name" value="Glyco_transf_90"/>
    <property type="match status" value="1"/>
</dbReference>
<keyword evidence="2" id="KW-0732">Signal</keyword>
<name>A0ABR0F154_ZASCE</name>
<sequence>MHNSALWKALSAVLLCVLLIQLFSIRSWTEFPERIFQHPPPPSPSTELSPTDDKEVETELDVEPSPEPKVEAWSYEWERDRYNHGLSEEQCDIAFPELYNEIDRAVDYWKDKKITPQSIDLVDGNDGGVRVLIHDQQLRIISTRGLFRKDFRQRIIAVLQQLLRAITAAESANEPIPDVEMTIIVDDKPVLDPAKSSPLWAFTRAYANAKHDDLWLTPDFHFWANPPENEGFRQMQERARKHDGPLSKKIPKVAWRGVSWTNPDIRKPLLEVTEGKKWADVVEMNWDVPQDILPMDGFCRYRYVVNTEGRSWSARMTHLLNCDSLLFVHDVEWIAHYYHLLDTDMNCVRVERDFSDLEEKVKYFSNHTQEAQIIANTAKITFRERYTTPAATACYWRKLLRSWATVSFTPATKVVVKGKNKQTTERLRGVSFEEFIVHDNTKDYPYKVEKHP</sequence>
<comment type="caution">
    <text evidence="4">The sequence shown here is derived from an EMBL/GenBank/DDBJ whole genome shotgun (WGS) entry which is preliminary data.</text>
</comment>
<dbReference type="SMART" id="SM00672">
    <property type="entry name" value="CAP10"/>
    <property type="match status" value="1"/>
</dbReference>
<feature type="chain" id="PRO_5045437191" description="Glycosyl transferase CAP10 domain-containing protein" evidence="2">
    <location>
        <begin position="30"/>
        <end position="452"/>
    </location>
</feature>
<dbReference type="PANTHER" id="PTHR12203:SF107">
    <property type="entry name" value="GLYCOSYL TRANSFERASE CAP10 DOMAIN-CONTAINING PROTEIN"/>
    <property type="match status" value="1"/>
</dbReference>
<proteinExistence type="predicted"/>
<dbReference type="Proteomes" id="UP001305779">
    <property type="component" value="Unassembled WGS sequence"/>
</dbReference>
<organism evidence="4 5">
    <name type="scientific">Zasmidium cellare</name>
    <name type="common">Wine cellar mold</name>
    <name type="synonym">Racodium cellare</name>
    <dbReference type="NCBI Taxonomy" id="395010"/>
    <lineage>
        <taxon>Eukaryota</taxon>
        <taxon>Fungi</taxon>
        <taxon>Dikarya</taxon>
        <taxon>Ascomycota</taxon>
        <taxon>Pezizomycotina</taxon>
        <taxon>Dothideomycetes</taxon>
        <taxon>Dothideomycetidae</taxon>
        <taxon>Mycosphaerellales</taxon>
        <taxon>Mycosphaerellaceae</taxon>
        <taxon>Zasmidium</taxon>
    </lineage>
</organism>
<evidence type="ECO:0000259" key="3">
    <source>
        <dbReference type="SMART" id="SM00672"/>
    </source>
</evidence>
<evidence type="ECO:0000256" key="1">
    <source>
        <dbReference type="SAM" id="MobiDB-lite"/>
    </source>
</evidence>